<reference evidence="2 3" key="1">
    <citation type="submission" date="2024-06" db="EMBL/GenBank/DDBJ databases">
        <title>Soil Sphingobacterium thalpophilum.</title>
        <authorList>
            <person name="Yang J."/>
            <person name="Li J."/>
        </authorList>
    </citation>
    <scope>NUCLEOTIDE SEQUENCE [LARGE SCALE GENOMIC DNA]</scope>
    <source>
        <strain evidence="2 3">22g91tb</strain>
    </source>
</reference>
<dbReference type="InterPro" id="IPR041519">
    <property type="entry name" value="HEPN_RiboL-PSP"/>
</dbReference>
<organism evidence="2 3">
    <name type="scientific">Sphingobacterium thalpophilum</name>
    <dbReference type="NCBI Taxonomy" id="259"/>
    <lineage>
        <taxon>Bacteria</taxon>
        <taxon>Pseudomonadati</taxon>
        <taxon>Bacteroidota</taxon>
        <taxon>Sphingobacteriia</taxon>
        <taxon>Sphingobacteriales</taxon>
        <taxon>Sphingobacteriaceae</taxon>
        <taxon>Sphingobacterium</taxon>
    </lineage>
</organism>
<accession>A0ABV4HDT2</accession>
<dbReference type="RefSeq" id="WP_370482071.1">
    <property type="nucleotide sequence ID" value="NZ_JBEOQA010000001.1"/>
</dbReference>
<evidence type="ECO:0000259" key="1">
    <source>
        <dbReference type="Pfam" id="PF18735"/>
    </source>
</evidence>
<evidence type="ECO:0000313" key="2">
    <source>
        <dbReference type="EMBL" id="MEZ0451741.1"/>
    </source>
</evidence>
<sequence length="188" mass="21689">MDDLKELNKQVEEKAINDDLFISNNINFFTKSFIITSCAYLESFIKDISMAFIDHCNNVLNSIKIAHNVVKWSVSRKGSLQELKENELKFEDLRINIGRDDLDDFISGNPYKTEKLFHKFGIRLADYSEFSLLKEKIMSIVNKRNKIVHHNDNASDLSFADISTNIEDLKSYVNLLNLAISHAMSTNY</sequence>
<dbReference type="Proteomes" id="UP001566204">
    <property type="component" value="Unassembled WGS sequence"/>
</dbReference>
<dbReference type="Pfam" id="PF18735">
    <property type="entry name" value="HEPN_RiboL-PSP"/>
    <property type="match status" value="1"/>
</dbReference>
<protein>
    <submittedName>
        <fullName evidence="2">HEPN domain-containing protein</fullName>
    </submittedName>
</protein>
<gene>
    <name evidence="2" type="ORF">ABTW24_09055</name>
</gene>
<dbReference type="EMBL" id="JBEOQB010000002">
    <property type="protein sequence ID" value="MEZ0451741.1"/>
    <property type="molecule type" value="Genomic_DNA"/>
</dbReference>
<keyword evidence="3" id="KW-1185">Reference proteome</keyword>
<proteinExistence type="predicted"/>
<name>A0ABV4HDT2_9SPHI</name>
<evidence type="ECO:0000313" key="3">
    <source>
        <dbReference type="Proteomes" id="UP001566204"/>
    </source>
</evidence>
<comment type="caution">
    <text evidence="2">The sequence shown here is derived from an EMBL/GenBank/DDBJ whole genome shotgun (WGS) entry which is preliminary data.</text>
</comment>
<feature type="domain" description="RiboL-PSP-HEPN" evidence="1">
    <location>
        <begin position="4"/>
        <end position="181"/>
    </location>
</feature>